<feature type="transmembrane region" description="Helical" evidence="1">
    <location>
        <begin position="6"/>
        <end position="30"/>
    </location>
</feature>
<keyword evidence="1" id="KW-1133">Transmembrane helix</keyword>
<dbReference type="EMBL" id="MK500329">
    <property type="protein sequence ID" value="QBK86097.1"/>
    <property type="molecule type" value="Genomic_DNA"/>
</dbReference>
<protein>
    <submittedName>
        <fullName evidence="2">Uncharacterized protein</fullName>
    </submittedName>
</protein>
<keyword evidence="1" id="KW-0472">Membrane</keyword>
<reference evidence="2" key="1">
    <citation type="journal article" date="2019" name="MBio">
        <title>Virus Genomes from Deep Sea Sediments Expand the Ocean Megavirome and Support Independent Origins of Viral Gigantism.</title>
        <authorList>
            <person name="Backstrom D."/>
            <person name="Yutin N."/>
            <person name="Jorgensen S.L."/>
            <person name="Dharamshi J."/>
            <person name="Homa F."/>
            <person name="Zaremba-Niedwiedzka K."/>
            <person name="Spang A."/>
            <person name="Wolf Y.I."/>
            <person name="Koonin E.V."/>
            <person name="Ettema T.J."/>
        </authorList>
    </citation>
    <scope>NUCLEOTIDE SEQUENCE</scope>
</reference>
<accession>A0A481YT07</accession>
<sequence length="79" mass="8742">MAITAAIIIVLAGLTIVLMIANMGIIHALLRGRRYAVVHIITGMRIFSVLKKDNIILSPSKVSEKNVINKDFLTLWAKK</sequence>
<evidence type="ECO:0000256" key="1">
    <source>
        <dbReference type="SAM" id="Phobius"/>
    </source>
</evidence>
<gene>
    <name evidence="2" type="ORF">LCMAC101_06920</name>
</gene>
<name>A0A481YT07_9VIRU</name>
<proteinExistence type="predicted"/>
<keyword evidence="1" id="KW-0812">Transmembrane</keyword>
<evidence type="ECO:0000313" key="2">
    <source>
        <dbReference type="EMBL" id="QBK86097.1"/>
    </source>
</evidence>
<organism evidence="2">
    <name type="scientific">Marseillevirus LCMAC101</name>
    <dbReference type="NCBI Taxonomy" id="2506602"/>
    <lineage>
        <taxon>Viruses</taxon>
        <taxon>Varidnaviria</taxon>
        <taxon>Bamfordvirae</taxon>
        <taxon>Nucleocytoviricota</taxon>
        <taxon>Megaviricetes</taxon>
        <taxon>Pimascovirales</taxon>
        <taxon>Pimascovirales incertae sedis</taxon>
        <taxon>Marseilleviridae</taxon>
    </lineage>
</organism>